<gene>
    <name evidence="1" type="ORF">SteCoe_13066</name>
</gene>
<protein>
    <submittedName>
        <fullName evidence="1">Uncharacterized protein</fullName>
    </submittedName>
</protein>
<organism evidence="1 2">
    <name type="scientific">Stentor coeruleus</name>
    <dbReference type="NCBI Taxonomy" id="5963"/>
    <lineage>
        <taxon>Eukaryota</taxon>
        <taxon>Sar</taxon>
        <taxon>Alveolata</taxon>
        <taxon>Ciliophora</taxon>
        <taxon>Postciliodesmatophora</taxon>
        <taxon>Heterotrichea</taxon>
        <taxon>Heterotrichida</taxon>
        <taxon>Stentoridae</taxon>
        <taxon>Stentor</taxon>
    </lineage>
</organism>
<accession>A0A1R2C9E3</accession>
<keyword evidence="2" id="KW-1185">Reference proteome</keyword>
<name>A0A1R2C9E3_9CILI</name>
<evidence type="ECO:0000313" key="2">
    <source>
        <dbReference type="Proteomes" id="UP000187209"/>
    </source>
</evidence>
<evidence type="ECO:0000313" key="1">
    <source>
        <dbReference type="EMBL" id="OMJ85590.1"/>
    </source>
</evidence>
<proteinExistence type="predicted"/>
<comment type="caution">
    <text evidence="1">The sequence shown here is derived from an EMBL/GenBank/DDBJ whole genome shotgun (WGS) entry which is preliminary data.</text>
</comment>
<sequence length="133" mass="15195">MFSFLLINLVLANPVFQDYQDQTASSIFQVKNFQMFYFPPGPTSQSMPQFEGYFSQEIELSKFVVTIEEQNGKVSSYSGPGGYYVPEQLSAFALWITIDVSMITNYKGTFYLYSGNEVVFSYPFSFAVWPNIV</sequence>
<reference evidence="1 2" key="1">
    <citation type="submission" date="2016-11" db="EMBL/GenBank/DDBJ databases">
        <title>The macronuclear genome of Stentor coeruleus: a giant cell with tiny introns.</title>
        <authorList>
            <person name="Slabodnick M."/>
            <person name="Ruby J.G."/>
            <person name="Reiff S.B."/>
            <person name="Swart E.C."/>
            <person name="Gosai S."/>
            <person name="Prabakaran S."/>
            <person name="Witkowska E."/>
            <person name="Larue G.E."/>
            <person name="Fisher S."/>
            <person name="Freeman R.M."/>
            <person name="Gunawardena J."/>
            <person name="Chu W."/>
            <person name="Stover N.A."/>
            <person name="Gregory B.D."/>
            <person name="Nowacki M."/>
            <person name="Derisi J."/>
            <person name="Roy S.W."/>
            <person name="Marshall W.F."/>
            <person name="Sood P."/>
        </authorList>
    </citation>
    <scope>NUCLEOTIDE SEQUENCE [LARGE SCALE GENOMIC DNA]</scope>
    <source>
        <strain evidence="1">WM001</strain>
    </source>
</reference>
<dbReference type="AlphaFoldDB" id="A0A1R2C9E3"/>
<dbReference type="Proteomes" id="UP000187209">
    <property type="component" value="Unassembled WGS sequence"/>
</dbReference>
<dbReference type="EMBL" id="MPUH01000232">
    <property type="protein sequence ID" value="OMJ85590.1"/>
    <property type="molecule type" value="Genomic_DNA"/>
</dbReference>